<protein>
    <submittedName>
        <fullName evidence="1">Uncharacterized protein</fullName>
    </submittedName>
</protein>
<dbReference type="AlphaFoldDB" id="A0A0A8Y3Z5"/>
<evidence type="ECO:0000313" key="1">
    <source>
        <dbReference type="EMBL" id="JAD20579.1"/>
    </source>
</evidence>
<dbReference type="EMBL" id="GBRH01277316">
    <property type="protein sequence ID" value="JAD20579.1"/>
    <property type="molecule type" value="Transcribed_RNA"/>
</dbReference>
<name>A0A0A8Y3Z5_ARUDO</name>
<reference evidence="1" key="2">
    <citation type="journal article" date="2015" name="Data Brief">
        <title>Shoot transcriptome of the giant reed, Arundo donax.</title>
        <authorList>
            <person name="Barrero R.A."/>
            <person name="Guerrero F.D."/>
            <person name="Moolhuijzen P."/>
            <person name="Goolsby J.A."/>
            <person name="Tidwell J."/>
            <person name="Bellgard S.E."/>
            <person name="Bellgard M.I."/>
        </authorList>
    </citation>
    <scope>NUCLEOTIDE SEQUENCE</scope>
    <source>
        <tissue evidence="1">Shoot tissue taken approximately 20 cm above the soil surface</tissue>
    </source>
</reference>
<reference evidence="1" key="1">
    <citation type="submission" date="2014-09" db="EMBL/GenBank/DDBJ databases">
        <authorList>
            <person name="Magalhaes I.L.F."/>
            <person name="Oliveira U."/>
            <person name="Santos F.R."/>
            <person name="Vidigal T.H.D.A."/>
            <person name="Brescovit A.D."/>
            <person name="Santos A.J."/>
        </authorList>
    </citation>
    <scope>NUCLEOTIDE SEQUENCE</scope>
    <source>
        <tissue evidence="1">Shoot tissue taken approximately 20 cm above the soil surface</tissue>
    </source>
</reference>
<organism evidence="1">
    <name type="scientific">Arundo donax</name>
    <name type="common">Giant reed</name>
    <name type="synonym">Donax arundinaceus</name>
    <dbReference type="NCBI Taxonomy" id="35708"/>
    <lineage>
        <taxon>Eukaryota</taxon>
        <taxon>Viridiplantae</taxon>
        <taxon>Streptophyta</taxon>
        <taxon>Embryophyta</taxon>
        <taxon>Tracheophyta</taxon>
        <taxon>Spermatophyta</taxon>
        <taxon>Magnoliopsida</taxon>
        <taxon>Liliopsida</taxon>
        <taxon>Poales</taxon>
        <taxon>Poaceae</taxon>
        <taxon>PACMAD clade</taxon>
        <taxon>Arundinoideae</taxon>
        <taxon>Arundineae</taxon>
        <taxon>Arundo</taxon>
    </lineage>
</organism>
<sequence length="19" mass="1970">MSSNRLSITIGSCTSSPTQ</sequence>
<proteinExistence type="predicted"/>
<accession>A0A0A8Y3Z5</accession>